<dbReference type="AlphaFoldDB" id="A0A6A5WD53"/>
<protein>
    <submittedName>
        <fullName evidence="6">Phosphoglycerate mutase-like protein</fullName>
    </submittedName>
</protein>
<dbReference type="PANTHER" id="PTHR20963">
    <property type="entry name" value="MULTIPLE INOSITOL POLYPHOSPHATE PHOSPHATASE-RELATED"/>
    <property type="match status" value="1"/>
</dbReference>
<feature type="chain" id="PRO_5025396115" evidence="5">
    <location>
        <begin position="20"/>
        <end position="466"/>
    </location>
</feature>
<proteinExistence type="predicted"/>
<dbReference type="PIRSF" id="PIRSF000894">
    <property type="entry name" value="Acid_phosphatase"/>
    <property type="match status" value="1"/>
</dbReference>
<name>A0A6A5WD53_9PLEO</name>
<dbReference type="CDD" id="cd07061">
    <property type="entry name" value="HP_HAP_like"/>
    <property type="match status" value="1"/>
</dbReference>
<feature type="disulfide bond" evidence="4">
    <location>
        <begin position="248"/>
        <end position="262"/>
    </location>
</feature>
<evidence type="ECO:0000256" key="2">
    <source>
        <dbReference type="ARBA" id="ARBA00023180"/>
    </source>
</evidence>
<evidence type="ECO:0000256" key="1">
    <source>
        <dbReference type="ARBA" id="ARBA00022801"/>
    </source>
</evidence>
<evidence type="ECO:0000256" key="4">
    <source>
        <dbReference type="PIRSR" id="PIRSR000894-2"/>
    </source>
</evidence>
<keyword evidence="5" id="KW-0732">Signal</keyword>
<gene>
    <name evidence="6" type="ORF">P154DRAFT_497380</name>
</gene>
<dbReference type="Gene3D" id="3.40.50.1240">
    <property type="entry name" value="Phosphoglycerate mutase-like"/>
    <property type="match status" value="1"/>
</dbReference>
<accession>A0A6A5WD53</accession>
<feature type="active site" description="Proton donor" evidence="3">
    <location>
        <position position="335"/>
    </location>
</feature>
<dbReference type="Proteomes" id="UP000799779">
    <property type="component" value="Unassembled WGS sequence"/>
</dbReference>
<organism evidence="6 7">
    <name type="scientific">Amniculicola lignicola CBS 123094</name>
    <dbReference type="NCBI Taxonomy" id="1392246"/>
    <lineage>
        <taxon>Eukaryota</taxon>
        <taxon>Fungi</taxon>
        <taxon>Dikarya</taxon>
        <taxon>Ascomycota</taxon>
        <taxon>Pezizomycotina</taxon>
        <taxon>Dothideomycetes</taxon>
        <taxon>Pleosporomycetidae</taxon>
        <taxon>Pleosporales</taxon>
        <taxon>Amniculicolaceae</taxon>
        <taxon>Amniculicola</taxon>
    </lineage>
</organism>
<dbReference type="GO" id="GO:0003993">
    <property type="term" value="F:acid phosphatase activity"/>
    <property type="evidence" value="ECO:0007669"/>
    <property type="project" value="TreeGrafter"/>
</dbReference>
<feature type="disulfide bond" evidence="4">
    <location>
        <begin position="405"/>
        <end position="413"/>
    </location>
</feature>
<dbReference type="PANTHER" id="PTHR20963:SF23">
    <property type="entry name" value="3-PHYTASE"/>
    <property type="match status" value="1"/>
</dbReference>
<reference evidence="6" key="1">
    <citation type="journal article" date="2020" name="Stud. Mycol.">
        <title>101 Dothideomycetes genomes: a test case for predicting lifestyles and emergence of pathogens.</title>
        <authorList>
            <person name="Haridas S."/>
            <person name="Albert R."/>
            <person name="Binder M."/>
            <person name="Bloem J."/>
            <person name="Labutti K."/>
            <person name="Salamov A."/>
            <person name="Andreopoulos B."/>
            <person name="Baker S."/>
            <person name="Barry K."/>
            <person name="Bills G."/>
            <person name="Bluhm B."/>
            <person name="Cannon C."/>
            <person name="Castanera R."/>
            <person name="Culley D."/>
            <person name="Daum C."/>
            <person name="Ezra D."/>
            <person name="Gonzalez J."/>
            <person name="Henrissat B."/>
            <person name="Kuo A."/>
            <person name="Liang C."/>
            <person name="Lipzen A."/>
            <person name="Lutzoni F."/>
            <person name="Magnuson J."/>
            <person name="Mondo S."/>
            <person name="Nolan M."/>
            <person name="Ohm R."/>
            <person name="Pangilinan J."/>
            <person name="Park H.-J."/>
            <person name="Ramirez L."/>
            <person name="Alfaro M."/>
            <person name="Sun H."/>
            <person name="Tritt A."/>
            <person name="Yoshinaga Y."/>
            <person name="Zwiers L.-H."/>
            <person name="Turgeon B."/>
            <person name="Goodwin S."/>
            <person name="Spatafora J."/>
            <person name="Crous P."/>
            <person name="Grigoriev I."/>
        </authorList>
    </citation>
    <scope>NUCLEOTIDE SEQUENCE</scope>
    <source>
        <strain evidence="6">CBS 123094</strain>
    </source>
</reference>
<dbReference type="InterPro" id="IPR029033">
    <property type="entry name" value="His_PPase_superfam"/>
</dbReference>
<feature type="signal peptide" evidence="5">
    <location>
        <begin position="1"/>
        <end position="19"/>
    </location>
</feature>
<dbReference type="GO" id="GO:0009277">
    <property type="term" value="C:fungal-type cell wall"/>
    <property type="evidence" value="ECO:0007669"/>
    <property type="project" value="TreeGrafter"/>
</dbReference>
<dbReference type="SUPFAM" id="SSF53254">
    <property type="entry name" value="Phosphoglycerate mutase-like"/>
    <property type="match status" value="1"/>
</dbReference>
<keyword evidence="2" id="KW-0325">Glycoprotein</keyword>
<dbReference type="Pfam" id="PF00328">
    <property type="entry name" value="His_Phos_2"/>
    <property type="match status" value="1"/>
</dbReference>
<evidence type="ECO:0000256" key="3">
    <source>
        <dbReference type="PIRSR" id="PIRSR000894-1"/>
    </source>
</evidence>
<evidence type="ECO:0000313" key="6">
    <source>
        <dbReference type="EMBL" id="KAF1997065.1"/>
    </source>
</evidence>
<dbReference type="EMBL" id="ML977617">
    <property type="protein sequence ID" value="KAF1997065.1"/>
    <property type="molecule type" value="Genomic_DNA"/>
</dbReference>
<feature type="active site" description="Nucleophile" evidence="3">
    <location>
        <position position="63"/>
    </location>
</feature>
<dbReference type="OrthoDB" id="6509975at2759"/>
<keyword evidence="4" id="KW-1015">Disulfide bond</keyword>
<evidence type="ECO:0000256" key="5">
    <source>
        <dbReference type="SAM" id="SignalP"/>
    </source>
</evidence>
<sequence length="466" mass="51520">MDIFNKALLIGLLAGSAVARDDFRPLEHLGGNSPWFKGPEVTGISPEVPNGCIVDLAASFSRHGSRYPDQGAYNEWIALSTHIHNASLTTRDSSLTFLSSWKPVLKSPVQQIAQISATGYKELYDMGATYRLRYGDLYDYNTPLALWSNYYSSSPRVRDSARLFARGFLGPNATDLGSIYALNSSDPRSFMNSLAPSDLCPAYSDNGGGDPKTKWDSIYLPPIVKRLNKLVKGFQFTQAEVNIIPYLCGFETQITGTNSPWCGIFTEDETLQYEYAQDLRYWYGNGLGTDIEKYTMVPVLDGLVKRFVDGPSATYKSSDGSTFVPPKVIISFSNDGQINQLAAAIGVFDSESQLPSDRVPKDRLYRSSRVTSMRGTIGFERLSCARKATYIRIRLNEVVYPVAGCQSGPGKSCPLSQYQKLVQKKLKAAGNYARICNVTNSAIPRDQNSATFFTDAKLPFQTLIKP</sequence>
<feature type="disulfide bond" evidence="4">
    <location>
        <begin position="52"/>
        <end position="384"/>
    </location>
</feature>
<dbReference type="InterPro" id="IPR016274">
    <property type="entry name" value="Histidine_acid_Pase_euk"/>
</dbReference>
<dbReference type="InterPro" id="IPR000560">
    <property type="entry name" value="His_Pase_clade-2"/>
</dbReference>
<keyword evidence="7" id="KW-1185">Reference proteome</keyword>
<keyword evidence="1" id="KW-0378">Hydrolase</keyword>
<evidence type="ECO:0000313" key="7">
    <source>
        <dbReference type="Proteomes" id="UP000799779"/>
    </source>
</evidence>